<dbReference type="RefSeq" id="WP_135389631.1">
    <property type="nucleotide sequence ID" value="NZ_PGGK01000006.1"/>
</dbReference>
<dbReference type="Proteomes" id="UP000297295">
    <property type="component" value="Unassembled WGS sequence"/>
</dbReference>
<dbReference type="OrthoDB" id="53190at2157"/>
<keyword evidence="3" id="KW-1185">Reference proteome</keyword>
<accession>A0A4E0Q514</accession>
<feature type="domain" description="DUF1638" evidence="1">
    <location>
        <begin position="93"/>
        <end position="263"/>
    </location>
</feature>
<dbReference type="EMBL" id="PGGK01000006">
    <property type="protein sequence ID" value="TGC09135.1"/>
    <property type="molecule type" value="Genomic_DNA"/>
</dbReference>
<dbReference type="AlphaFoldDB" id="A0A4E0Q514"/>
<evidence type="ECO:0000313" key="2">
    <source>
        <dbReference type="EMBL" id="TGC09135.1"/>
    </source>
</evidence>
<sequence length="272" mass="30614">MPVLSLIGCKILEDEITHVLSKYTENTRIVLIEDRESRGLARKLRLQDISFSVTPIDRIDDFICSAGLGSFKKKFMSFIGKECTEDIVVVIKIMPLGLHINGTSLRSEVGIQVDIMSEFSDSILLFYGLCGNALKDIGISAGKSPVPLYVLKDGEGERVDDCISIALGGNRRYEQELKKWNDTATLYFTPLWASNWKDMKDLPLDSDMVSEYRYSFSIGRIVKLDTGLRFEKDFGAKISELAKRFSAETVEVKGNTEIVENCYIEIKKKLLA</sequence>
<name>A0A4E0Q514_9EURY</name>
<dbReference type="Pfam" id="PF07796">
    <property type="entry name" value="DUF1638"/>
    <property type="match status" value="1"/>
</dbReference>
<protein>
    <recommendedName>
        <fullName evidence="1">DUF1638 domain-containing protein</fullName>
    </recommendedName>
</protein>
<gene>
    <name evidence="2" type="ORF">CUN85_07125</name>
</gene>
<evidence type="ECO:0000313" key="3">
    <source>
        <dbReference type="Proteomes" id="UP000297295"/>
    </source>
</evidence>
<evidence type="ECO:0000259" key="1">
    <source>
        <dbReference type="Pfam" id="PF07796"/>
    </source>
</evidence>
<dbReference type="InterPro" id="IPR012437">
    <property type="entry name" value="DUF1638"/>
</dbReference>
<comment type="caution">
    <text evidence="2">The sequence shown here is derived from an EMBL/GenBank/DDBJ whole genome shotgun (WGS) entry which is preliminary data.</text>
</comment>
<reference evidence="2 3" key="1">
    <citation type="submission" date="2017-11" db="EMBL/GenBank/DDBJ databases">
        <title>Isolation and Characterization of Methanogenic Archaea from Saline Meromictic Lake at Siberia.</title>
        <authorList>
            <person name="Shen Y."/>
            <person name="Huang H.-H."/>
            <person name="Lai M.-C."/>
            <person name="Chen S.-C."/>
        </authorList>
    </citation>
    <scope>NUCLEOTIDE SEQUENCE [LARGE SCALE GENOMIC DNA]</scope>
    <source>
        <strain evidence="2 3">SY-01</strain>
    </source>
</reference>
<proteinExistence type="predicted"/>
<organism evidence="2 3">
    <name type="scientific">Methanolobus halotolerans</name>
    <dbReference type="NCBI Taxonomy" id="2052935"/>
    <lineage>
        <taxon>Archaea</taxon>
        <taxon>Methanobacteriati</taxon>
        <taxon>Methanobacteriota</taxon>
        <taxon>Stenosarchaea group</taxon>
        <taxon>Methanomicrobia</taxon>
        <taxon>Methanosarcinales</taxon>
        <taxon>Methanosarcinaceae</taxon>
        <taxon>Methanolobus</taxon>
    </lineage>
</organism>